<dbReference type="Pfam" id="PF12571">
    <property type="entry name" value="Phage_tail_fib"/>
    <property type="match status" value="1"/>
</dbReference>
<evidence type="ECO:0000259" key="2">
    <source>
        <dbReference type="Pfam" id="PF07484"/>
    </source>
</evidence>
<gene>
    <name evidence="5" type="ORF">BTO23_03420</name>
    <name evidence="4" type="ORF">GCM10007855_28680</name>
</gene>
<evidence type="ECO:0000313" key="6">
    <source>
        <dbReference type="Proteomes" id="UP000239273"/>
    </source>
</evidence>
<dbReference type="EMBL" id="BSOU01000007">
    <property type="protein sequence ID" value="GLR75994.1"/>
    <property type="molecule type" value="Genomic_DNA"/>
</dbReference>
<comment type="caution">
    <text evidence="5">The sequence shown here is derived from an EMBL/GenBank/DDBJ whole genome shotgun (WGS) entry which is preliminary data.</text>
</comment>
<keyword evidence="7" id="KW-1185">Reference proteome</keyword>
<dbReference type="InterPro" id="IPR037053">
    <property type="entry name" value="Phage_tail_collar_dom_sf"/>
</dbReference>
<evidence type="ECO:0000313" key="4">
    <source>
        <dbReference type="EMBL" id="GLR75994.1"/>
    </source>
</evidence>
<dbReference type="Pfam" id="PF07484">
    <property type="entry name" value="Collar"/>
    <property type="match status" value="1"/>
</dbReference>
<dbReference type="InterPro" id="IPR022225">
    <property type="entry name" value="Phage_tail_fibre_N"/>
</dbReference>
<accession>A0A2S7XI37</accession>
<protein>
    <submittedName>
        <fullName evidence="5">Uncharacterized protein</fullName>
    </submittedName>
</protein>
<evidence type="ECO:0000313" key="5">
    <source>
        <dbReference type="EMBL" id="PQJ93158.1"/>
    </source>
</evidence>
<dbReference type="RefSeq" id="WP_105062947.1">
    <property type="nucleotide sequence ID" value="NZ_BSOU01000007.1"/>
</dbReference>
<dbReference type="Proteomes" id="UP001156660">
    <property type="component" value="Unassembled WGS sequence"/>
</dbReference>
<reference evidence="4" key="4">
    <citation type="submission" date="2023-01" db="EMBL/GenBank/DDBJ databases">
        <title>Draft genome sequence of Aliivibrio sifiae strain NBRC 105001.</title>
        <authorList>
            <person name="Sun Q."/>
            <person name="Mori K."/>
        </authorList>
    </citation>
    <scope>NUCLEOTIDE SEQUENCE</scope>
    <source>
        <strain evidence="4">NBRC 105001</strain>
    </source>
</reference>
<dbReference type="Gene3D" id="3.90.1340.10">
    <property type="entry name" value="Phage tail collar domain"/>
    <property type="match status" value="1"/>
</dbReference>
<name>A0A2S7XI37_9GAMM</name>
<evidence type="ECO:0000256" key="1">
    <source>
        <dbReference type="SAM" id="MobiDB-lite"/>
    </source>
</evidence>
<feature type="region of interest" description="Disordered" evidence="1">
    <location>
        <begin position="402"/>
        <end position="430"/>
    </location>
</feature>
<sequence length="504" mass="54344">MSQSAITLAFESYKAEQEANNTPVVLDEMVLALVPNQDPNAPIDRAEGLPPAEHIVYVADVSQSGFINPNAVVYSLIMDTTVGDFSFNWLGLRNKASGVIAAISHFPNTDKEKSVSGVATGNSITRSVLMGYSGAKSITGINVDASTWQIDFTARLFGMDERERLSNIDHYGHATFLTDGFQVQKNDSVYSANLGIGYVGGLRCHATQNITITDVVPSSGIYLDASFQGQLTSQWQTVVSLICSTTELINHVDDNGVQHYLTKIAEIDSAGNISDVRLVGGTGEFERVDNAATDADIDNESKEPKHLKLPQFWRGIQKYVLDKLWLSLAAKICPVGVPLPWGSDIAPEGFAIHKGQGFDVIANPELAKLYPDGIIPDMRGLGIVGKEDGELVLAYEEGQVKEHGHPNSTVSSTNLGTKTSNTTGNHIHPYRWARGGVGGSGLYMERGETQKGYNTSSNNPVAAAGNHAHTVGIGSHAHSVMIALFGALKNTINHRKFNWIVRLA</sequence>
<reference evidence="5 6" key="2">
    <citation type="submission" date="2016-12" db="EMBL/GenBank/DDBJ databases">
        <title>Diversity of luminous bacteria.</title>
        <authorList>
            <person name="Yoshizawa S."/>
            <person name="Kogure K."/>
        </authorList>
    </citation>
    <scope>NUCLEOTIDE SEQUENCE [LARGE SCALE GENOMIC DNA]</scope>
    <source>
        <strain evidence="5 6">NBRC 105001</strain>
    </source>
</reference>
<dbReference type="SUPFAM" id="SSF88874">
    <property type="entry name" value="Receptor-binding domain of short tail fibre protein gp12"/>
    <property type="match status" value="1"/>
</dbReference>
<dbReference type="AlphaFoldDB" id="A0A2S7XI37"/>
<organism evidence="5 6">
    <name type="scientific">Aliivibrio sifiae</name>
    <dbReference type="NCBI Taxonomy" id="566293"/>
    <lineage>
        <taxon>Bacteria</taxon>
        <taxon>Pseudomonadati</taxon>
        <taxon>Pseudomonadota</taxon>
        <taxon>Gammaproteobacteria</taxon>
        <taxon>Vibrionales</taxon>
        <taxon>Vibrionaceae</taxon>
        <taxon>Aliivibrio</taxon>
    </lineage>
</organism>
<dbReference type="InterPro" id="IPR051934">
    <property type="entry name" value="Phage_Tail_Fiber_Structural"/>
</dbReference>
<reference evidence="4" key="1">
    <citation type="journal article" date="2014" name="Int. J. Syst. Evol. Microbiol.">
        <title>Complete genome of a new Firmicutes species belonging to the dominant human colonic microbiota ('Ruminococcus bicirculans') reveals two chromosomes and a selective capacity to utilize plant glucans.</title>
        <authorList>
            <consortium name="NISC Comparative Sequencing Program"/>
            <person name="Wegmann U."/>
            <person name="Louis P."/>
            <person name="Goesmann A."/>
            <person name="Henrissat B."/>
            <person name="Duncan S.H."/>
            <person name="Flint H.J."/>
        </authorList>
    </citation>
    <scope>NUCLEOTIDE SEQUENCE</scope>
    <source>
        <strain evidence="4">NBRC 105001</strain>
    </source>
</reference>
<feature type="domain" description="Phage tail fibre protein N-terminal" evidence="3">
    <location>
        <begin position="3"/>
        <end position="158"/>
    </location>
</feature>
<dbReference type="EMBL" id="MSCP01000001">
    <property type="protein sequence ID" value="PQJ93158.1"/>
    <property type="molecule type" value="Genomic_DNA"/>
</dbReference>
<feature type="domain" description="Phage tail collar" evidence="2">
    <location>
        <begin position="336"/>
        <end position="380"/>
    </location>
</feature>
<evidence type="ECO:0000313" key="7">
    <source>
        <dbReference type="Proteomes" id="UP001156660"/>
    </source>
</evidence>
<proteinExistence type="predicted"/>
<dbReference type="Proteomes" id="UP000239273">
    <property type="component" value="Unassembled WGS sequence"/>
</dbReference>
<reference evidence="7" key="3">
    <citation type="journal article" date="2019" name="Int. J. Syst. Evol. Microbiol.">
        <title>The Global Catalogue of Microorganisms (GCM) 10K type strain sequencing project: providing services to taxonomists for standard genome sequencing and annotation.</title>
        <authorList>
            <consortium name="The Broad Institute Genomics Platform"/>
            <consortium name="The Broad Institute Genome Sequencing Center for Infectious Disease"/>
            <person name="Wu L."/>
            <person name="Ma J."/>
        </authorList>
    </citation>
    <scope>NUCLEOTIDE SEQUENCE [LARGE SCALE GENOMIC DNA]</scope>
    <source>
        <strain evidence="7">NBRC 105001</strain>
    </source>
</reference>
<dbReference type="PANTHER" id="PTHR35191:SF1">
    <property type="entry name" value="PROPHAGE SIDE TAIL FIBER PROTEIN HOMOLOG STFQ-RELATED"/>
    <property type="match status" value="1"/>
</dbReference>
<evidence type="ECO:0000259" key="3">
    <source>
        <dbReference type="Pfam" id="PF12571"/>
    </source>
</evidence>
<feature type="compositionally biased region" description="Polar residues" evidence="1">
    <location>
        <begin position="406"/>
        <end position="425"/>
    </location>
</feature>
<dbReference type="OrthoDB" id="9810174at2"/>
<dbReference type="PANTHER" id="PTHR35191">
    <property type="entry name" value="PROPHAGE SIDE TAIL FIBER PROTEIN HOMOLOG STFQ-RELATED"/>
    <property type="match status" value="1"/>
</dbReference>
<dbReference type="InterPro" id="IPR011083">
    <property type="entry name" value="Phage_tail_collar_dom"/>
</dbReference>